<dbReference type="OrthoDB" id="6434944at2759"/>
<evidence type="ECO:0000256" key="5">
    <source>
        <dbReference type="ARBA" id="ARBA00023002"/>
    </source>
</evidence>
<keyword evidence="5" id="KW-0560">Oxidoreductase</keyword>
<protein>
    <submittedName>
        <fullName evidence="10">Fatty acid synthase</fullName>
    </submittedName>
</protein>
<dbReference type="GO" id="GO:0006633">
    <property type="term" value="P:fatty acid biosynthetic process"/>
    <property type="evidence" value="ECO:0007669"/>
    <property type="project" value="UniProtKB-KW"/>
</dbReference>
<gene>
    <name evidence="10" type="primary">FASN_59</name>
    <name evidence="10" type="ORF">NPIL_185431</name>
</gene>
<dbReference type="GO" id="GO:0004312">
    <property type="term" value="F:fatty acid synthase activity"/>
    <property type="evidence" value="ECO:0007669"/>
    <property type="project" value="TreeGrafter"/>
</dbReference>
<keyword evidence="6" id="KW-0443">Lipid metabolism</keyword>
<keyword evidence="3" id="KW-0276">Fatty acid metabolism</keyword>
<evidence type="ECO:0000256" key="2">
    <source>
        <dbReference type="ARBA" id="ARBA00022516"/>
    </source>
</evidence>
<keyword evidence="8" id="KW-0511">Multifunctional enzyme</keyword>
<evidence type="ECO:0000256" key="6">
    <source>
        <dbReference type="ARBA" id="ARBA00023098"/>
    </source>
</evidence>
<dbReference type="AlphaFoldDB" id="A0A8X6P7L0"/>
<dbReference type="GO" id="GO:0016491">
    <property type="term" value="F:oxidoreductase activity"/>
    <property type="evidence" value="ECO:0007669"/>
    <property type="project" value="UniProtKB-KW"/>
</dbReference>
<keyword evidence="4" id="KW-0521">NADP</keyword>
<dbReference type="PANTHER" id="PTHR43775:SF7">
    <property type="entry name" value="FATTY ACID SYNTHASE"/>
    <property type="match status" value="1"/>
</dbReference>
<keyword evidence="2" id="KW-0444">Lipid biosynthesis</keyword>
<feature type="non-terminal residue" evidence="10">
    <location>
        <position position="1"/>
    </location>
</feature>
<dbReference type="Pfam" id="PF00109">
    <property type="entry name" value="ketoacyl-synt"/>
    <property type="match status" value="1"/>
</dbReference>
<dbReference type="SUPFAM" id="SSF53901">
    <property type="entry name" value="Thiolase-like"/>
    <property type="match status" value="1"/>
</dbReference>
<evidence type="ECO:0000256" key="4">
    <source>
        <dbReference type="ARBA" id="ARBA00022857"/>
    </source>
</evidence>
<comment type="caution">
    <text evidence="10">The sequence shown here is derived from an EMBL/GenBank/DDBJ whole genome shotgun (WGS) entry which is preliminary data.</text>
</comment>
<proteinExistence type="predicted"/>
<accession>A0A8X6P7L0</accession>
<sequence length="162" mass="18249">MAPTVDCHEYCTGEFDPEDIVISGIAGRFPECDNVGELKESLYNKKDLVVFRDDRFEKGAINVPYSSCGLIRNLDKVDAKIFRLTPYIANLTDPGARIHMEVTCEAIADAGYDPFDMRGERIGIFNATTGDDTHRFETNAVPMPFTFRTMNPNRTSYTLDFT</sequence>
<dbReference type="PANTHER" id="PTHR43775">
    <property type="entry name" value="FATTY ACID SYNTHASE"/>
    <property type="match status" value="1"/>
</dbReference>
<evidence type="ECO:0000256" key="7">
    <source>
        <dbReference type="ARBA" id="ARBA00023160"/>
    </source>
</evidence>
<dbReference type="EMBL" id="BMAW01017017">
    <property type="protein sequence ID" value="GFT51801.1"/>
    <property type="molecule type" value="Genomic_DNA"/>
</dbReference>
<keyword evidence="1" id="KW-0596">Phosphopantetheine</keyword>
<dbReference type="InterPro" id="IPR016039">
    <property type="entry name" value="Thiolase-like"/>
</dbReference>
<organism evidence="10 11">
    <name type="scientific">Nephila pilipes</name>
    <name type="common">Giant wood spider</name>
    <name type="synonym">Nephila maculata</name>
    <dbReference type="NCBI Taxonomy" id="299642"/>
    <lineage>
        <taxon>Eukaryota</taxon>
        <taxon>Metazoa</taxon>
        <taxon>Ecdysozoa</taxon>
        <taxon>Arthropoda</taxon>
        <taxon>Chelicerata</taxon>
        <taxon>Arachnida</taxon>
        <taxon>Araneae</taxon>
        <taxon>Araneomorphae</taxon>
        <taxon>Entelegynae</taxon>
        <taxon>Araneoidea</taxon>
        <taxon>Nephilidae</taxon>
        <taxon>Nephila</taxon>
    </lineage>
</organism>
<reference evidence="10" key="1">
    <citation type="submission" date="2020-08" db="EMBL/GenBank/DDBJ databases">
        <title>Multicomponent nature underlies the extraordinary mechanical properties of spider dragline silk.</title>
        <authorList>
            <person name="Kono N."/>
            <person name="Nakamura H."/>
            <person name="Mori M."/>
            <person name="Yoshida Y."/>
            <person name="Ohtoshi R."/>
            <person name="Malay A.D."/>
            <person name="Moran D.A.P."/>
            <person name="Tomita M."/>
            <person name="Numata K."/>
            <person name="Arakawa K."/>
        </authorList>
    </citation>
    <scope>NUCLEOTIDE SEQUENCE</scope>
</reference>
<evidence type="ECO:0000256" key="1">
    <source>
        <dbReference type="ARBA" id="ARBA00022450"/>
    </source>
</evidence>
<dbReference type="InterPro" id="IPR050091">
    <property type="entry name" value="PKS_NRPS_Biosynth_Enz"/>
</dbReference>
<feature type="domain" description="Beta-ketoacyl synthase-like N-terminal" evidence="9">
    <location>
        <begin position="18"/>
        <end position="162"/>
    </location>
</feature>
<evidence type="ECO:0000256" key="8">
    <source>
        <dbReference type="ARBA" id="ARBA00023268"/>
    </source>
</evidence>
<dbReference type="Gene3D" id="3.40.47.10">
    <property type="match status" value="1"/>
</dbReference>
<evidence type="ECO:0000259" key="9">
    <source>
        <dbReference type="Pfam" id="PF00109"/>
    </source>
</evidence>
<dbReference type="InterPro" id="IPR014030">
    <property type="entry name" value="Ketoacyl_synth_N"/>
</dbReference>
<keyword evidence="7" id="KW-0275">Fatty acid biosynthesis</keyword>
<evidence type="ECO:0000313" key="10">
    <source>
        <dbReference type="EMBL" id="GFT51801.1"/>
    </source>
</evidence>
<evidence type="ECO:0000256" key="3">
    <source>
        <dbReference type="ARBA" id="ARBA00022832"/>
    </source>
</evidence>
<evidence type="ECO:0000313" key="11">
    <source>
        <dbReference type="Proteomes" id="UP000887013"/>
    </source>
</evidence>
<keyword evidence="11" id="KW-1185">Reference proteome</keyword>
<name>A0A8X6P7L0_NEPPI</name>
<dbReference type="Proteomes" id="UP000887013">
    <property type="component" value="Unassembled WGS sequence"/>
</dbReference>